<feature type="region of interest" description="Disordered" evidence="1">
    <location>
        <begin position="677"/>
        <end position="838"/>
    </location>
</feature>
<feature type="compositionally biased region" description="Polar residues" evidence="1">
    <location>
        <begin position="1224"/>
        <end position="1238"/>
    </location>
</feature>
<feature type="region of interest" description="Disordered" evidence="1">
    <location>
        <begin position="1217"/>
        <end position="1238"/>
    </location>
</feature>
<dbReference type="CDD" id="cd06503">
    <property type="entry name" value="ATP-synt_Fo_b"/>
    <property type="match status" value="1"/>
</dbReference>
<feature type="compositionally biased region" description="Basic residues" evidence="1">
    <location>
        <begin position="700"/>
        <end position="709"/>
    </location>
</feature>
<feature type="compositionally biased region" description="Basic and acidic residues" evidence="1">
    <location>
        <begin position="983"/>
        <end position="1028"/>
    </location>
</feature>
<feature type="compositionally biased region" description="Pro residues" evidence="1">
    <location>
        <begin position="1139"/>
        <end position="1159"/>
    </location>
</feature>
<evidence type="ECO:0000313" key="4">
    <source>
        <dbReference type="Proteomes" id="UP001305414"/>
    </source>
</evidence>
<dbReference type="AlphaFoldDB" id="A0AAN7U468"/>
<dbReference type="InterPro" id="IPR054464">
    <property type="entry name" value="ULD_fung"/>
</dbReference>
<feature type="compositionally biased region" description="Polar residues" evidence="1">
    <location>
        <begin position="803"/>
        <end position="831"/>
    </location>
</feature>
<dbReference type="EMBL" id="JAWHQM010000002">
    <property type="protein sequence ID" value="KAK5625170.1"/>
    <property type="molecule type" value="Genomic_DNA"/>
</dbReference>
<protein>
    <recommendedName>
        <fullName evidence="2">Ubiquitin-like domain-containing protein</fullName>
    </recommendedName>
</protein>
<comment type="caution">
    <text evidence="3">The sequence shown here is derived from an EMBL/GenBank/DDBJ whole genome shotgun (WGS) entry which is preliminary data.</text>
</comment>
<name>A0AAN7U468_9PEZI</name>
<dbReference type="Pfam" id="PF22893">
    <property type="entry name" value="ULD_2"/>
    <property type="match status" value="1"/>
</dbReference>
<evidence type="ECO:0000313" key="3">
    <source>
        <dbReference type="EMBL" id="KAK5625170.1"/>
    </source>
</evidence>
<feature type="compositionally biased region" description="Polar residues" evidence="1">
    <location>
        <begin position="22"/>
        <end position="35"/>
    </location>
</feature>
<feature type="compositionally biased region" description="Basic and acidic residues" evidence="1">
    <location>
        <begin position="727"/>
        <end position="738"/>
    </location>
</feature>
<feature type="compositionally biased region" description="Polar residues" evidence="1">
    <location>
        <begin position="765"/>
        <end position="791"/>
    </location>
</feature>
<keyword evidence="4" id="KW-1185">Reference proteome</keyword>
<reference evidence="3 4" key="1">
    <citation type="submission" date="2023-10" db="EMBL/GenBank/DDBJ databases">
        <title>Draft genome sequence of Xylaria bambusicola isolate GMP-LS, the root and basal stem rot pathogen of sugarcane in Indonesia.</title>
        <authorList>
            <person name="Selvaraj P."/>
            <person name="Muralishankar V."/>
            <person name="Muruganantham S."/>
            <person name="Sp S."/>
            <person name="Haryani S."/>
            <person name="Lau K.J.X."/>
            <person name="Naqvi N.I."/>
        </authorList>
    </citation>
    <scope>NUCLEOTIDE SEQUENCE [LARGE SCALE GENOMIC DNA]</scope>
    <source>
        <strain evidence="3">GMP-LS</strain>
    </source>
</reference>
<evidence type="ECO:0000256" key="1">
    <source>
        <dbReference type="SAM" id="MobiDB-lite"/>
    </source>
</evidence>
<organism evidence="3 4">
    <name type="scientific">Xylaria bambusicola</name>
    <dbReference type="NCBI Taxonomy" id="326684"/>
    <lineage>
        <taxon>Eukaryota</taxon>
        <taxon>Fungi</taxon>
        <taxon>Dikarya</taxon>
        <taxon>Ascomycota</taxon>
        <taxon>Pezizomycotina</taxon>
        <taxon>Sordariomycetes</taxon>
        <taxon>Xylariomycetidae</taxon>
        <taxon>Xylariales</taxon>
        <taxon>Xylariaceae</taxon>
        <taxon>Xylaria</taxon>
    </lineage>
</organism>
<feature type="region of interest" description="Disordered" evidence="1">
    <location>
        <begin position="969"/>
        <end position="1049"/>
    </location>
</feature>
<evidence type="ECO:0000259" key="2">
    <source>
        <dbReference type="Pfam" id="PF22893"/>
    </source>
</evidence>
<proteinExistence type="predicted"/>
<sequence>MINDDQFPEAEPHRRAGPSTRPGPQQSSYAPNNYSQYPGVAPYSFNNLMPYAQHPTRNATSRVRWDVFDLFDEEEQERKKKGKEIMPVQPAMNGPSLPWTSYPRGYGPAAYYAPLGNPFRMAYHNPSPCHCLSQYQETRETRRRSPRSMSITCQGRIKGWVHGAGRKIDGILTPDSEDLTVHFMMDIEDDLEDFIDELSRLSRLGHFSTAHKFFQEHLRHYMDNPYVLVCWSGLLLRQGDFKGVTLIKDDAMCKNEGAQSTAEELRLLRVNWELIQTLAKSMTLETNSGASAVSEEAIEVLTAMNKGSTLDGPISSIEIEILALALRLAGHPVLISTWVKHGASDINTPFSRLYGTLLRQGRIWDFHDLVVFWPKVEDIKILLQNIFDKDLIPGLEVMISDWSESIHGYDSSTTLGLLSIMTYIMLEPVGASEKECINILKLCLPLALSVAKNDPSGLKSRPYLRVLLAKSRFSETASRQAMDTLSIQLKSAQGVFYCPDIALLPVYVPLENETPQWTAMDQPHELKDPVKLVLRSAIELDDLQTEAIARRELIRLSNNPRDELDLLCTLQLTRQGDLNSYGLTLASKYLVSSTKEAKEELAILISRLLSKVTATNFWDPSCEWTLTMLLYKLEEKSPSTIRDMLERNHENYQQMDDSLLKEISRKMPMLEDWVNQQTGISAQDRSRNTVPRTSSDSRRNNKSKPRKTRGPGVVRPTEQPTTQRRRSFVDGEKGERDTPMATSSTSKDRRQGQEPNLDGVPPYAQSPNGEQTGTANEPRNRQETPIGTFSRPNDESQDGYESLHTNISKVTSSPTGSQNSRRSFNTDTYSVANPPAMERPKDNIRLAEDLRKKLTAEYARKLDTERKFEQERQKERTAILEELKKEVEAIRKEAVEQAEKKARVEAQERAEQLRWERQLQESKLQKEIAMEKAKVAEAERDARFEAEREVALRQAEKKIKEELEVRKMKEEEAQKRAAHERRQKMEAERRAREEAEAEKKHEEELGRKAAAEKREADKSARDAARRQAEEEETRQWAAEKAQRDLETQNQIHFNDAVGRKFAIPFSEGRTWQRMRELIEAPFAHIEGLASEVQAGHYDLVGPDGSIILPQTWDQIIQPGWDIKMEMWPMVPEPSQQPAIPRPPWLPGPASGVPPPPAPPVANQGVTIVEPEGGGRTSSEHDDDDDISSGYGSDPGPRRRSPRKKIAHAFAALKASVLRRRRRSASITSMESSLRSFDD</sequence>
<feature type="compositionally biased region" description="Polar residues" evidence="1">
    <location>
        <begin position="677"/>
        <end position="694"/>
    </location>
</feature>
<feature type="region of interest" description="Disordered" evidence="1">
    <location>
        <begin position="1131"/>
        <end position="1205"/>
    </location>
</feature>
<feature type="region of interest" description="Disordered" evidence="1">
    <location>
        <begin position="1"/>
        <end position="35"/>
    </location>
</feature>
<dbReference type="Proteomes" id="UP001305414">
    <property type="component" value="Unassembled WGS sequence"/>
</dbReference>
<gene>
    <name evidence="3" type="ORF">RRF57_000886</name>
</gene>
<accession>A0AAN7U468</accession>
<feature type="domain" description="Ubiquitin-like" evidence="2">
    <location>
        <begin position="1047"/>
        <end position="1129"/>
    </location>
</feature>